<evidence type="ECO:0000256" key="1">
    <source>
        <dbReference type="ARBA" id="ARBA00023098"/>
    </source>
</evidence>
<dbReference type="InterPro" id="IPR002641">
    <property type="entry name" value="PNPLA_dom"/>
</dbReference>
<evidence type="ECO:0000256" key="2">
    <source>
        <dbReference type="SAM" id="Phobius"/>
    </source>
</evidence>
<organism evidence="4 5">
    <name type="scientific">Metabacillus herbersteinensis</name>
    <dbReference type="NCBI Taxonomy" id="283816"/>
    <lineage>
        <taxon>Bacteria</taxon>
        <taxon>Bacillati</taxon>
        <taxon>Bacillota</taxon>
        <taxon>Bacilli</taxon>
        <taxon>Bacillales</taxon>
        <taxon>Bacillaceae</taxon>
        <taxon>Metabacillus</taxon>
    </lineage>
</organism>
<keyword evidence="1" id="KW-0443">Lipid metabolism</keyword>
<feature type="transmembrane region" description="Helical" evidence="2">
    <location>
        <begin position="12"/>
        <end position="29"/>
    </location>
</feature>
<evidence type="ECO:0000313" key="5">
    <source>
        <dbReference type="Proteomes" id="UP001589854"/>
    </source>
</evidence>
<dbReference type="EMBL" id="JBHLVO010000043">
    <property type="protein sequence ID" value="MFC0274696.1"/>
    <property type="molecule type" value="Genomic_DNA"/>
</dbReference>
<accession>A0ABV6GLX3</accession>
<evidence type="ECO:0000313" key="4">
    <source>
        <dbReference type="EMBL" id="MFC0274696.1"/>
    </source>
</evidence>
<sequence>MEEEKVEWERLAGTSAGAVIAALLASGYNSYEIRDRLSEIDFSKHRGRTILNRIPIFGTFLELIVHLGIYKNDYLDTWVDTLLSSKALRHSRIFQMES</sequence>
<dbReference type="RefSeq" id="WP_378939204.1">
    <property type="nucleotide sequence ID" value="NZ_JBHLVO010000043.1"/>
</dbReference>
<dbReference type="Proteomes" id="UP001589854">
    <property type="component" value="Unassembled WGS sequence"/>
</dbReference>
<keyword evidence="2" id="KW-1133">Transmembrane helix</keyword>
<keyword evidence="2" id="KW-0812">Transmembrane</keyword>
<name>A0ABV6GLX3_9BACI</name>
<keyword evidence="5" id="KW-1185">Reference proteome</keyword>
<keyword evidence="2" id="KW-0472">Membrane</keyword>
<gene>
    <name evidence="4" type="ORF">ACFFIX_25550</name>
</gene>
<dbReference type="Gene3D" id="3.40.1090.10">
    <property type="entry name" value="Cytosolic phospholipase A2 catalytic domain"/>
    <property type="match status" value="1"/>
</dbReference>
<dbReference type="SUPFAM" id="SSF52151">
    <property type="entry name" value="FabD/lysophospholipase-like"/>
    <property type="match status" value="1"/>
</dbReference>
<protein>
    <submittedName>
        <fullName evidence="4">Patatin-like phospholipase family protein</fullName>
    </submittedName>
</protein>
<feature type="domain" description="PNPLA" evidence="3">
    <location>
        <begin position="2"/>
        <end position="92"/>
    </location>
</feature>
<evidence type="ECO:0000259" key="3">
    <source>
        <dbReference type="Pfam" id="PF01734"/>
    </source>
</evidence>
<comment type="caution">
    <text evidence="4">The sequence shown here is derived from an EMBL/GenBank/DDBJ whole genome shotgun (WGS) entry which is preliminary data.</text>
</comment>
<feature type="transmembrane region" description="Helical" evidence="2">
    <location>
        <begin position="50"/>
        <end position="70"/>
    </location>
</feature>
<dbReference type="InterPro" id="IPR016035">
    <property type="entry name" value="Acyl_Trfase/lysoPLipase"/>
</dbReference>
<reference evidence="4 5" key="1">
    <citation type="submission" date="2024-09" db="EMBL/GenBank/DDBJ databases">
        <authorList>
            <person name="Sun Q."/>
            <person name="Mori K."/>
        </authorList>
    </citation>
    <scope>NUCLEOTIDE SEQUENCE [LARGE SCALE GENOMIC DNA]</scope>
    <source>
        <strain evidence="4 5">CCM 7228</strain>
    </source>
</reference>
<proteinExistence type="predicted"/>
<dbReference type="Pfam" id="PF01734">
    <property type="entry name" value="Patatin"/>
    <property type="match status" value="1"/>
</dbReference>